<dbReference type="InterPro" id="IPR005119">
    <property type="entry name" value="LysR_subst-bd"/>
</dbReference>
<keyword evidence="7" id="KW-1185">Reference proteome</keyword>
<dbReference type="RefSeq" id="WP_184388353.1">
    <property type="nucleotide sequence ID" value="NZ_BAAAJD010000023.1"/>
</dbReference>
<keyword evidence="3 6" id="KW-0238">DNA-binding</keyword>
<evidence type="ECO:0000256" key="4">
    <source>
        <dbReference type="ARBA" id="ARBA00023163"/>
    </source>
</evidence>
<dbReference type="Gene3D" id="1.10.10.10">
    <property type="entry name" value="Winged helix-like DNA-binding domain superfamily/Winged helix DNA-binding domain"/>
    <property type="match status" value="1"/>
</dbReference>
<dbReference type="Gene3D" id="3.40.190.290">
    <property type="match status" value="1"/>
</dbReference>
<evidence type="ECO:0000256" key="3">
    <source>
        <dbReference type="ARBA" id="ARBA00023125"/>
    </source>
</evidence>
<dbReference type="PANTHER" id="PTHR30346">
    <property type="entry name" value="TRANSCRIPTIONAL DUAL REGULATOR HCAR-RELATED"/>
    <property type="match status" value="1"/>
</dbReference>
<keyword evidence="4" id="KW-0804">Transcription</keyword>
<dbReference type="GO" id="GO:0032993">
    <property type="term" value="C:protein-DNA complex"/>
    <property type="evidence" value="ECO:0007669"/>
    <property type="project" value="TreeGrafter"/>
</dbReference>
<dbReference type="GO" id="GO:0003677">
    <property type="term" value="F:DNA binding"/>
    <property type="evidence" value="ECO:0007669"/>
    <property type="project" value="UniProtKB-KW"/>
</dbReference>
<gene>
    <name evidence="6" type="ORF">HDA36_000545</name>
</gene>
<name>A0A7W8QJ64_9ACTN</name>
<dbReference type="Proteomes" id="UP000572635">
    <property type="component" value="Unassembled WGS sequence"/>
</dbReference>
<dbReference type="FunFam" id="1.10.10.10:FF:000001">
    <property type="entry name" value="LysR family transcriptional regulator"/>
    <property type="match status" value="1"/>
</dbReference>
<dbReference type="InterPro" id="IPR000847">
    <property type="entry name" value="LysR_HTH_N"/>
</dbReference>
<dbReference type="AlphaFoldDB" id="A0A7W8QJ64"/>
<dbReference type="GO" id="GO:0003700">
    <property type="term" value="F:DNA-binding transcription factor activity"/>
    <property type="evidence" value="ECO:0007669"/>
    <property type="project" value="InterPro"/>
</dbReference>
<dbReference type="SUPFAM" id="SSF53850">
    <property type="entry name" value="Periplasmic binding protein-like II"/>
    <property type="match status" value="1"/>
</dbReference>
<dbReference type="InterPro" id="IPR036390">
    <property type="entry name" value="WH_DNA-bd_sf"/>
</dbReference>
<evidence type="ECO:0000256" key="1">
    <source>
        <dbReference type="ARBA" id="ARBA00009437"/>
    </source>
</evidence>
<accession>A0A7W8QJ64</accession>
<dbReference type="Pfam" id="PF00126">
    <property type="entry name" value="HTH_1"/>
    <property type="match status" value="1"/>
</dbReference>
<dbReference type="Pfam" id="PF03466">
    <property type="entry name" value="LysR_substrate"/>
    <property type="match status" value="1"/>
</dbReference>
<dbReference type="InterPro" id="IPR036388">
    <property type="entry name" value="WH-like_DNA-bd_sf"/>
</dbReference>
<proteinExistence type="inferred from homology"/>
<evidence type="ECO:0000256" key="2">
    <source>
        <dbReference type="ARBA" id="ARBA00023015"/>
    </source>
</evidence>
<dbReference type="SUPFAM" id="SSF46785">
    <property type="entry name" value="Winged helix' DNA-binding domain"/>
    <property type="match status" value="1"/>
</dbReference>
<organism evidence="6 7">
    <name type="scientific">Nocardiopsis composta</name>
    <dbReference type="NCBI Taxonomy" id="157465"/>
    <lineage>
        <taxon>Bacteria</taxon>
        <taxon>Bacillati</taxon>
        <taxon>Actinomycetota</taxon>
        <taxon>Actinomycetes</taxon>
        <taxon>Streptosporangiales</taxon>
        <taxon>Nocardiopsidaceae</taxon>
        <taxon>Nocardiopsis</taxon>
    </lineage>
</organism>
<keyword evidence="2" id="KW-0805">Transcription regulation</keyword>
<sequence length="301" mass="32327">MELQQMRYVVAVAEERNFTRAAERCRVVQSALSHQIARLERELGTRLFERTSRRVRLTSAGEAFLPEARRALEAAERARAEAGAAGGLVCGRLALGAIPTLCSIDLPAALREFRERYPKVRISLSSVGSEELVAQVRKGGLDAAFLGVLPGHRPTGVRDRELARGELVAVVPTDHPLAGEATVDLRRLADEVFVDFPAGSAGRAQSEEAFAAAGILREVAYEVSGADYLVRLVRNGLGVGLLPDGFAPEVEGVCAVPIRDAPARVERLVWRRTRPSPATAAFLGLLGVDPLSGLPDGEEPP</sequence>
<dbReference type="EMBL" id="JACHDB010000001">
    <property type="protein sequence ID" value="MBB5430461.1"/>
    <property type="molecule type" value="Genomic_DNA"/>
</dbReference>
<feature type="domain" description="HTH lysR-type" evidence="5">
    <location>
        <begin position="1"/>
        <end position="58"/>
    </location>
</feature>
<reference evidence="6 7" key="1">
    <citation type="submission" date="2020-08" db="EMBL/GenBank/DDBJ databases">
        <title>Sequencing the genomes of 1000 actinobacteria strains.</title>
        <authorList>
            <person name="Klenk H.-P."/>
        </authorList>
    </citation>
    <scope>NUCLEOTIDE SEQUENCE [LARGE SCALE GENOMIC DNA]</scope>
    <source>
        <strain evidence="6 7">DSM 44551</strain>
    </source>
</reference>
<evidence type="ECO:0000259" key="5">
    <source>
        <dbReference type="PROSITE" id="PS50931"/>
    </source>
</evidence>
<dbReference type="PROSITE" id="PS50931">
    <property type="entry name" value="HTH_LYSR"/>
    <property type="match status" value="1"/>
</dbReference>
<dbReference type="CDD" id="cd08436">
    <property type="entry name" value="PBP2_LTTR_like_3"/>
    <property type="match status" value="1"/>
</dbReference>
<evidence type="ECO:0000313" key="7">
    <source>
        <dbReference type="Proteomes" id="UP000572635"/>
    </source>
</evidence>
<comment type="caution">
    <text evidence="6">The sequence shown here is derived from an EMBL/GenBank/DDBJ whole genome shotgun (WGS) entry which is preliminary data.</text>
</comment>
<dbReference type="PANTHER" id="PTHR30346:SF28">
    <property type="entry name" value="HTH-TYPE TRANSCRIPTIONAL REGULATOR CYNR"/>
    <property type="match status" value="1"/>
</dbReference>
<dbReference type="PRINTS" id="PR00039">
    <property type="entry name" value="HTHLYSR"/>
</dbReference>
<protein>
    <submittedName>
        <fullName evidence="6">DNA-binding transcriptional LysR family regulator</fullName>
    </submittedName>
</protein>
<comment type="similarity">
    <text evidence="1">Belongs to the LysR transcriptional regulatory family.</text>
</comment>
<evidence type="ECO:0000313" key="6">
    <source>
        <dbReference type="EMBL" id="MBB5430461.1"/>
    </source>
</evidence>